<evidence type="ECO:0008006" key="3">
    <source>
        <dbReference type="Google" id="ProtNLM"/>
    </source>
</evidence>
<dbReference type="OrthoDB" id="1798375at2"/>
<dbReference type="Proteomes" id="UP000238916">
    <property type="component" value="Unassembled WGS sequence"/>
</dbReference>
<organism evidence="1 2">
    <name type="scientific">Candidatus Desulfosporosinus infrequens</name>
    <dbReference type="NCBI Taxonomy" id="2043169"/>
    <lineage>
        <taxon>Bacteria</taxon>
        <taxon>Bacillati</taxon>
        <taxon>Bacillota</taxon>
        <taxon>Clostridia</taxon>
        <taxon>Eubacteriales</taxon>
        <taxon>Desulfitobacteriaceae</taxon>
        <taxon>Desulfosporosinus</taxon>
    </lineage>
</organism>
<gene>
    <name evidence="1" type="ORF">SBF1_2900009</name>
</gene>
<sequence>MKKSLKLVLALGAIVIILVLARVGYEKLISSGNPMSKAVEIPIKSDYSLIPVYTLDGRNVYLNAAVTPLEFFSVNCPHCQKDIPEIQSMVKDLKTQKPLIYVSTFLTTSNLQEAIKQTKDFIATNKIEGTVVIQAGDPQEYVKSVPSLVTVKPGLTSTPDITTGMPSKEKLGIAMALTTGASVPEKETSNAPVKK</sequence>
<protein>
    <recommendedName>
        <fullName evidence="3">Thioredoxin domain-containing protein</fullName>
    </recommendedName>
</protein>
<dbReference type="AlphaFoldDB" id="A0A2U3KVF2"/>
<proteinExistence type="predicted"/>
<dbReference type="InterPro" id="IPR036249">
    <property type="entry name" value="Thioredoxin-like_sf"/>
</dbReference>
<evidence type="ECO:0000313" key="2">
    <source>
        <dbReference type="Proteomes" id="UP000238916"/>
    </source>
</evidence>
<evidence type="ECO:0000313" key="1">
    <source>
        <dbReference type="EMBL" id="SPF43527.1"/>
    </source>
</evidence>
<name>A0A2U3KVF2_9FIRM</name>
<accession>A0A2U3KVF2</accession>
<dbReference type="SUPFAM" id="SSF52833">
    <property type="entry name" value="Thioredoxin-like"/>
    <property type="match status" value="1"/>
</dbReference>
<dbReference type="Gene3D" id="3.40.30.10">
    <property type="entry name" value="Glutaredoxin"/>
    <property type="match status" value="1"/>
</dbReference>
<reference evidence="2" key="1">
    <citation type="submission" date="2018-02" db="EMBL/GenBank/DDBJ databases">
        <authorList>
            <person name="Hausmann B."/>
        </authorList>
    </citation>
    <scope>NUCLEOTIDE SEQUENCE [LARGE SCALE GENOMIC DNA]</scope>
    <source>
        <strain evidence="2">Peat soil MAG SbF1</strain>
    </source>
</reference>
<dbReference type="EMBL" id="OMOF01000213">
    <property type="protein sequence ID" value="SPF43527.1"/>
    <property type="molecule type" value="Genomic_DNA"/>
</dbReference>